<feature type="domain" description="Moybdenum cofactor oxidoreductase dimerisation" evidence="9">
    <location>
        <begin position="245"/>
        <end position="360"/>
    </location>
</feature>
<dbReference type="GO" id="GO:0020037">
    <property type="term" value="F:heme binding"/>
    <property type="evidence" value="ECO:0007669"/>
    <property type="project" value="TreeGrafter"/>
</dbReference>
<keyword evidence="4" id="KW-0479">Metal-binding</keyword>
<dbReference type="Proteomes" id="UP000501452">
    <property type="component" value="Chromosome"/>
</dbReference>
<dbReference type="PANTHER" id="PTHR19372">
    <property type="entry name" value="SULFITE REDUCTASE"/>
    <property type="match status" value="1"/>
</dbReference>
<keyword evidence="3" id="KW-0349">Heme</keyword>
<dbReference type="InterPro" id="IPR005066">
    <property type="entry name" value="MoCF_OxRdtse_dimer"/>
</dbReference>
<dbReference type="GO" id="GO:0006790">
    <property type="term" value="P:sulfur compound metabolic process"/>
    <property type="evidence" value="ECO:0007669"/>
    <property type="project" value="TreeGrafter"/>
</dbReference>
<evidence type="ECO:0000256" key="3">
    <source>
        <dbReference type="ARBA" id="ARBA00022617"/>
    </source>
</evidence>
<dbReference type="Pfam" id="PF03404">
    <property type="entry name" value="Mo-co_dimer"/>
    <property type="match status" value="1"/>
</dbReference>
<dbReference type="Pfam" id="PF00174">
    <property type="entry name" value="Oxidored_molyb"/>
    <property type="match status" value="1"/>
</dbReference>
<evidence type="ECO:0000256" key="6">
    <source>
        <dbReference type="ARBA" id="ARBA00023004"/>
    </source>
</evidence>
<evidence type="ECO:0000256" key="4">
    <source>
        <dbReference type="ARBA" id="ARBA00022723"/>
    </source>
</evidence>
<dbReference type="PANTHER" id="PTHR19372:SF7">
    <property type="entry name" value="SULFITE OXIDASE, MITOCHONDRIAL"/>
    <property type="match status" value="1"/>
</dbReference>
<dbReference type="GO" id="GO:0008482">
    <property type="term" value="F:sulfite oxidase activity"/>
    <property type="evidence" value="ECO:0007669"/>
    <property type="project" value="TreeGrafter"/>
</dbReference>
<gene>
    <name evidence="10" type="ORF">GBA63_01430</name>
</gene>
<proteinExistence type="predicted"/>
<keyword evidence="6" id="KW-0408">Iron</keyword>
<dbReference type="KEGG" id="rub:GBA63_01430"/>
<dbReference type="GO" id="GO:0030151">
    <property type="term" value="F:molybdenum ion binding"/>
    <property type="evidence" value="ECO:0007669"/>
    <property type="project" value="InterPro"/>
</dbReference>
<dbReference type="InterPro" id="IPR008335">
    <property type="entry name" value="Mopterin_OxRdtase_euk"/>
</dbReference>
<evidence type="ECO:0000256" key="5">
    <source>
        <dbReference type="ARBA" id="ARBA00023002"/>
    </source>
</evidence>
<dbReference type="InterPro" id="IPR000572">
    <property type="entry name" value="OxRdtase_Mopterin-bd_dom"/>
</dbReference>
<keyword evidence="2" id="KW-0500">Molybdenum</keyword>
<dbReference type="SUPFAM" id="SSF81296">
    <property type="entry name" value="E set domains"/>
    <property type="match status" value="1"/>
</dbReference>
<feature type="domain" description="Oxidoreductase molybdopterin-binding" evidence="8">
    <location>
        <begin position="43"/>
        <end position="218"/>
    </location>
</feature>
<feature type="compositionally biased region" description="Basic and acidic residues" evidence="7">
    <location>
        <begin position="1"/>
        <end position="19"/>
    </location>
</feature>
<keyword evidence="5" id="KW-0560">Oxidoreductase</keyword>
<organism evidence="10 11">
    <name type="scientific">Rubrobacter tropicus</name>
    <dbReference type="NCBI Taxonomy" id="2653851"/>
    <lineage>
        <taxon>Bacteria</taxon>
        <taxon>Bacillati</taxon>
        <taxon>Actinomycetota</taxon>
        <taxon>Rubrobacteria</taxon>
        <taxon>Rubrobacterales</taxon>
        <taxon>Rubrobacteraceae</taxon>
        <taxon>Rubrobacter</taxon>
    </lineage>
</organism>
<evidence type="ECO:0000256" key="7">
    <source>
        <dbReference type="SAM" id="MobiDB-lite"/>
    </source>
</evidence>
<dbReference type="Gene3D" id="3.90.420.10">
    <property type="entry name" value="Oxidoreductase, molybdopterin-binding domain"/>
    <property type="match status" value="1"/>
</dbReference>
<evidence type="ECO:0000259" key="9">
    <source>
        <dbReference type="Pfam" id="PF03404"/>
    </source>
</evidence>
<dbReference type="AlphaFoldDB" id="A0A6G8QEW0"/>
<keyword evidence="11" id="KW-1185">Reference proteome</keyword>
<comment type="cofactor">
    <cofactor evidence="1">
        <name>Mo-molybdopterin</name>
        <dbReference type="ChEBI" id="CHEBI:71302"/>
    </cofactor>
</comment>
<protein>
    <submittedName>
        <fullName evidence="10">Molybdopterin-dependent oxidoreductase</fullName>
    </submittedName>
</protein>
<dbReference type="SUPFAM" id="SSF56524">
    <property type="entry name" value="Oxidoreductase molybdopterin-binding domain"/>
    <property type="match status" value="1"/>
</dbReference>
<dbReference type="FunFam" id="3.90.420.10:FF:000002">
    <property type="entry name" value="sulfite oxidase, mitochondrial"/>
    <property type="match status" value="1"/>
</dbReference>
<dbReference type="PROSITE" id="PS00559">
    <property type="entry name" value="MOLYBDOPTERIN_EUK"/>
    <property type="match status" value="1"/>
</dbReference>
<dbReference type="GO" id="GO:0043546">
    <property type="term" value="F:molybdopterin cofactor binding"/>
    <property type="evidence" value="ECO:0007669"/>
    <property type="project" value="InterPro"/>
</dbReference>
<dbReference type="InterPro" id="IPR022407">
    <property type="entry name" value="OxRdtase_Mopterin_BS"/>
</dbReference>
<evidence type="ECO:0000256" key="1">
    <source>
        <dbReference type="ARBA" id="ARBA00001924"/>
    </source>
</evidence>
<reference evidence="10 11" key="1">
    <citation type="submission" date="2019-10" db="EMBL/GenBank/DDBJ databases">
        <title>Rubrobacter sp nov SCSIO 52090 isolated from a deep-sea sediment in the South China Sea.</title>
        <authorList>
            <person name="Chen R.W."/>
        </authorList>
    </citation>
    <scope>NUCLEOTIDE SEQUENCE [LARGE SCALE GENOMIC DNA]</scope>
    <source>
        <strain evidence="10 11">SCSIO 52909</strain>
    </source>
</reference>
<dbReference type="InterPro" id="IPR036374">
    <property type="entry name" value="OxRdtase_Mopterin-bd_sf"/>
</dbReference>
<dbReference type="InterPro" id="IPR014756">
    <property type="entry name" value="Ig_E-set"/>
</dbReference>
<evidence type="ECO:0000256" key="2">
    <source>
        <dbReference type="ARBA" id="ARBA00022505"/>
    </source>
</evidence>
<name>A0A6G8QEW0_9ACTN</name>
<dbReference type="PRINTS" id="PR00407">
    <property type="entry name" value="EUMOPTERIN"/>
</dbReference>
<evidence type="ECO:0000313" key="10">
    <source>
        <dbReference type="EMBL" id="QIN84978.1"/>
    </source>
</evidence>
<dbReference type="Gene3D" id="2.60.40.650">
    <property type="match status" value="1"/>
</dbReference>
<dbReference type="EMBL" id="CP045119">
    <property type="protein sequence ID" value="QIN84978.1"/>
    <property type="molecule type" value="Genomic_DNA"/>
</dbReference>
<accession>A0A6G8QEW0</accession>
<evidence type="ECO:0000313" key="11">
    <source>
        <dbReference type="Proteomes" id="UP000501452"/>
    </source>
</evidence>
<feature type="region of interest" description="Disordered" evidence="7">
    <location>
        <begin position="1"/>
        <end position="26"/>
    </location>
</feature>
<evidence type="ECO:0000259" key="8">
    <source>
        <dbReference type="Pfam" id="PF00174"/>
    </source>
</evidence>
<sequence length="362" mass="38778">MRPFREGRNTTVRKDHPHNAETPPDLLRASFVTPTDAFYVRNHGDVPEVDPGTYRLKVSGLVQRPLELSLGEIKGLPKTEFASTLYCAGNRRSELMEKSPIPGKVAWETGAAGNARWGGTLLRDVLGEAGIKGGARHAAFTGLDRDVEAGTGELFGGSIPLGKATSDDVLLAYEMNGGPLAPEHGFPLRVVVGGYVGARSVKWLSEVRLQAGPSDNYYQAVEYKLFPPHVTAETADYSEGEMLGETPLNCVICAPQSGETLAQDAVGVRGYALTGGDRRVERVEVSADGGETWTEAALTEEGGPATWLFWEATLKPGPGPCEIVARATDSGGETQPETVDEVWNFQGYANNARHKVSVRVGG</sequence>